<dbReference type="OrthoDB" id="412005at2759"/>
<proteinExistence type="predicted"/>
<evidence type="ECO:0000313" key="2">
    <source>
        <dbReference type="EMBL" id="KAF2799659.1"/>
    </source>
</evidence>
<sequence length="565" mass="60813">MALPVPRCVDTVIIGNGPSALVLSYILHGHIPYYIGGHHDSILDLKLSTRPSLLNLTPDLYAHFLSSLRYSTQALPINTLLDTLIRPNADTEISPTSCIEWRHEPDKAISHVAIGQASQAGGQWADNPVSASADIGTLSYAEQLSLPGYSYADHLARSQRQDQCDYVRPSRTEVAEYLKAYPEAVGISDAVYTREKVDNVYREGDGFVIGSLGVRCKHLVLASGIFTVNIPPTPMLAPIAQLDLVHEPLLVIGSGFSAADVIISAPPNRKVIHLFQWAPDTRPSPLRGCHHTAYPEYATVYRQMKLAVIASLKTKSTKSPLMRRKSNPFFSQRDWSTYYEGLPNAEVLAVSCTDGTNTARVTIRLASGDIVTRLVGGLQYVVGRRGTLDFLSPKLRTEVLGTNNVSTTDLTSPTLISGHTLRTKSESSLEVAKDLYIIGSLAGDSLIRHAIGGCVFAAGRILGALPSTFSPPSQSPASSSVSTPRSTSPVPLSNASSTPLQSSPTSASTSASTSNISTGVIANGHSDLHLDRRKLAREVEKANAENSVWVDSGWWAGGLGLWRGR</sequence>
<dbReference type="InterPro" id="IPR036188">
    <property type="entry name" value="FAD/NAD-bd_sf"/>
</dbReference>
<evidence type="ECO:0000313" key="3">
    <source>
        <dbReference type="Proteomes" id="UP000799757"/>
    </source>
</evidence>
<dbReference type="PANTHER" id="PTHR15192:SF8">
    <property type="entry name" value="FAD_NAD(P)-BINDING DOMAIN-CONTAINING PROTEIN"/>
    <property type="match status" value="1"/>
</dbReference>
<dbReference type="Proteomes" id="UP000799757">
    <property type="component" value="Unassembled WGS sequence"/>
</dbReference>
<gene>
    <name evidence="2" type="ORF">K505DRAFT_52605</name>
</gene>
<dbReference type="InterPro" id="IPR029731">
    <property type="entry name" value="OSGIN1/2"/>
</dbReference>
<dbReference type="AlphaFoldDB" id="A0A6A6XTC4"/>
<dbReference type="Gene3D" id="3.50.50.60">
    <property type="entry name" value="FAD/NAD(P)-binding domain"/>
    <property type="match status" value="1"/>
</dbReference>
<reference evidence="2" key="1">
    <citation type="journal article" date="2020" name="Stud. Mycol.">
        <title>101 Dothideomycetes genomes: a test case for predicting lifestyles and emergence of pathogens.</title>
        <authorList>
            <person name="Haridas S."/>
            <person name="Albert R."/>
            <person name="Binder M."/>
            <person name="Bloem J."/>
            <person name="Labutti K."/>
            <person name="Salamov A."/>
            <person name="Andreopoulos B."/>
            <person name="Baker S."/>
            <person name="Barry K."/>
            <person name="Bills G."/>
            <person name="Bluhm B."/>
            <person name="Cannon C."/>
            <person name="Castanera R."/>
            <person name="Culley D."/>
            <person name="Daum C."/>
            <person name="Ezra D."/>
            <person name="Gonzalez J."/>
            <person name="Henrissat B."/>
            <person name="Kuo A."/>
            <person name="Liang C."/>
            <person name="Lipzen A."/>
            <person name="Lutzoni F."/>
            <person name="Magnuson J."/>
            <person name="Mondo S."/>
            <person name="Nolan M."/>
            <person name="Ohm R."/>
            <person name="Pangilinan J."/>
            <person name="Park H.-J."/>
            <person name="Ramirez L."/>
            <person name="Alfaro M."/>
            <person name="Sun H."/>
            <person name="Tritt A."/>
            <person name="Yoshinaga Y."/>
            <person name="Zwiers L.-H."/>
            <person name="Turgeon B."/>
            <person name="Goodwin S."/>
            <person name="Spatafora J."/>
            <person name="Crous P."/>
            <person name="Grigoriev I."/>
        </authorList>
    </citation>
    <scope>NUCLEOTIDE SEQUENCE</scope>
    <source>
        <strain evidence="2">CBS 109.77</strain>
    </source>
</reference>
<dbReference type="EMBL" id="MU001760">
    <property type="protein sequence ID" value="KAF2799659.1"/>
    <property type="molecule type" value="Genomic_DNA"/>
</dbReference>
<evidence type="ECO:0008006" key="4">
    <source>
        <dbReference type="Google" id="ProtNLM"/>
    </source>
</evidence>
<evidence type="ECO:0000256" key="1">
    <source>
        <dbReference type="SAM" id="MobiDB-lite"/>
    </source>
</evidence>
<dbReference type="PANTHER" id="PTHR15192">
    <property type="entry name" value="PROTEIN CBG05349"/>
    <property type="match status" value="1"/>
</dbReference>
<name>A0A6A6XTC4_9PLEO</name>
<organism evidence="2 3">
    <name type="scientific">Melanomma pulvis-pyrius CBS 109.77</name>
    <dbReference type="NCBI Taxonomy" id="1314802"/>
    <lineage>
        <taxon>Eukaryota</taxon>
        <taxon>Fungi</taxon>
        <taxon>Dikarya</taxon>
        <taxon>Ascomycota</taxon>
        <taxon>Pezizomycotina</taxon>
        <taxon>Dothideomycetes</taxon>
        <taxon>Pleosporomycetidae</taxon>
        <taxon>Pleosporales</taxon>
        <taxon>Melanommataceae</taxon>
        <taxon>Melanomma</taxon>
    </lineage>
</organism>
<accession>A0A6A6XTC4</accession>
<keyword evidence="3" id="KW-1185">Reference proteome</keyword>
<protein>
    <recommendedName>
        <fullName evidence="4">FAD/NAD(P)-binding domain-containing protein</fullName>
    </recommendedName>
</protein>
<feature type="region of interest" description="Disordered" evidence="1">
    <location>
        <begin position="472"/>
        <end position="518"/>
    </location>
</feature>
<dbReference type="SUPFAM" id="SSF51905">
    <property type="entry name" value="FAD/NAD(P)-binding domain"/>
    <property type="match status" value="1"/>
</dbReference>